<evidence type="ECO:0000313" key="1">
    <source>
        <dbReference type="EMBL" id="KJF38964.1"/>
    </source>
</evidence>
<comment type="caution">
    <text evidence="1">The sequence shown here is derived from an EMBL/GenBank/DDBJ whole genome shotgun (WGS) entry which is preliminary data.</text>
</comment>
<keyword evidence="2" id="KW-1185">Reference proteome</keyword>
<reference evidence="1" key="1">
    <citation type="submission" date="2015-02" db="EMBL/GenBank/DDBJ databases">
        <title>A novel member of the family Ruminococcaceae isolated from human feces.</title>
        <authorList>
            <person name="Shkoporov A.N."/>
            <person name="Chaplin A.V."/>
            <person name="Motuzova O.V."/>
            <person name="Kafarskaia L.I."/>
            <person name="Khokhlova E.V."/>
            <person name="Efimov B.A."/>
        </authorList>
    </citation>
    <scope>NUCLEOTIDE SEQUENCE [LARGE SCALE GENOMIC DNA]</scope>
    <source>
        <strain evidence="1">585-1</strain>
    </source>
</reference>
<dbReference type="EMBL" id="JXXK01000026">
    <property type="protein sequence ID" value="KJF38964.1"/>
    <property type="molecule type" value="Genomic_DNA"/>
</dbReference>
<sequence>MVKKHLDSLYADGTKGEVFTHLMELISSKENTRMIYRTTKGNTESSTVGVDKRTVQDLAKLSEERYAALIQK</sequence>
<gene>
    <name evidence="1" type="ORF">TQ39_14800</name>
</gene>
<proteinExistence type="predicted"/>
<evidence type="ECO:0000313" key="2">
    <source>
        <dbReference type="Proteomes" id="UP000032483"/>
    </source>
</evidence>
<protein>
    <submittedName>
        <fullName evidence="1">Uncharacterized protein</fullName>
    </submittedName>
</protein>
<dbReference type="AlphaFoldDB" id="A0A0D8IWU4"/>
<accession>A0A0D8IWU4</accession>
<dbReference type="Proteomes" id="UP000032483">
    <property type="component" value="Unassembled WGS sequence"/>
</dbReference>
<organism evidence="1 2">
    <name type="scientific">Ruthenibacterium lactatiformans</name>
    <dbReference type="NCBI Taxonomy" id="1550024"/>
    <lineage>
        <taxon>Bacteria</taxon>
        <taxon>Bacillati</taxon>
        <taxon>Bacillota</taxon>
        <taxon>Clostridia</taxon>
        <taxon>Eubacteriales</taxon>
        <taxon>Oscillospiraceae</taxon>
        <taxon>Ruthenibacterium</taxon>
    </lineage>
</organism>
<name>A0A0D8IWU4_9FIRM</name>